<evidence type="ECO:0000313" key="1">
    <source>
        <dbReference type="EMBL" id="GBP51551.1"/>
    </source>
</evidence>
<dbReference type="EMBL" id="BGZK01000583">
    <property type="protein sequence ID" value="GBP51551.1"/>
    <property type="molecule type" value="Genomic_DNA"/>
</dbReference>
<protein>
    <submittedName>
        <fullName evidence="1">Uncharacterized protein</fullName>
    </submittedName>
</protein>
<dbReference type="Proteomes" id="UP000299102">
    <property type="component" value="Unassembled WGS sequence"/>
</dbReference>
<organism evidence="1 2">
    <name type="scientific">Eumeta variegata</name>
    <name type="common">Bagworm moth</name>
    <name type="synonym">Eumeta japonica</name>
    <dbReference type="NCBI Taxonomy" id="151549"/>
    <lineage>
        <taxon>Eukaryota</taxon>
        <taxon>Metazoa</taxon>
        <taxon>Ecdysozoa</taxon>
        <taxon>Arthropoda</taxon>
        <taxon>Hexapoda</taxon>
        <taxon>Insecta</taxon>
        <taxon>Pterygota</taxon>
        <taxon>Neoptera</taxon>
        <taxon>Endopterygota</taxon>
        <taxon>Lepidoptera</taxon>
        <taxon>Glossata</taxon>
        <taxon>Ditrysia</taxon>
        <taxon>Tineoidea</taxon>
        <taxon>Psychidae</taxon>
        <taxon>Oiketicinae</taxon>
        <taxon>Eumeta</taxon>
    </lineage>
</organism>
<dbReference type="AlphaFoldDB" id="A0A4C1WJX1"/>
<reference evidence="1 2" key="1">
    <citation type="journal article" date="2019" name="Commun. Biol.">
        <title>The bagworm genome reveals a unique fibroin gene that provides high tensile strength.</title>
        <authorList>
            <person name="Kono N."/>
            <person name="Nakamura H."/>
            <person name="Ohtoshi R."/>
            <person name="Tomita M."/>
            <person name="Numata K."/>
            <person name="Arakawa K."/>
        </authorList>
    </citation>
    <scope>NUCLEOTIDE SEQUENCE [LARGE SCALE GENOMIC DNA]</scope>
</reference>
<name>A0A4C1WJX1_EUMVA</name>
<keyword evidence="2" id="KW-1185">Reference proteome</keyword>
<accession>A0A4C1WJX1</accession>
<sequence>MIDVIGQPVIKSGLIEAKVWAASLDREEDRVLVHSTRDLLAVLTGPEFYYPLIRSVQYIARISASNDAIRRCKAPGPSFLPPAIPILRRCDAFATNFAAVEFHASHCKKNHQSLQIVERGRGRGKRLAIPIEEIDVGVNAAMSFIYVQSESKAKAGLESKEGTTLDNSVIVRYKDESIQAAGKKPDPFFHRRKSGCPISGYADDDLEVHSVPLLRQPEPATFLLTYLPALPTAEVSAQMRDQEQI</sequence>
<evidence type="ECO:0000313" key="2">
    <source>
        <dbReference type="Proteomes" id="UP000299102"/>
    </source>
</evidence>
<proteinExistence type="predicted"/>
<comment type="caution">
    <text evidence="1">The sequence shown here is derived from an EMBL/GenBank/DDBJ whole genome shotgun (WGS) entry which is preliminary data.</text>
</comment>
<gene>
    <name evidence="1" type="ORF">EVAR_34437_1</name>
</gene>